<gene>
    <name evidence="6" type="ORF">HETIRDRAFT_478862</name>
</gene>
<evidence type="ECO:0000256" key="1">
    <source>
        <dbReference type="ARBA" id="ARBA00023125"/>
    </source>
</evidence>
<dbReference type="GO" id="GO:0000981">
    <property type="term" value="F:DNA-binding transcription factor activity, RNA polymerase II-specific"/>
    <property type="evidence" value="ECO:0007669"/>
    <property type="project" value="TreeGrafter"/>
</dbReference>
<dbReference type="SUPFAM" id="SSF47095">
    <property type="entry name" value="HMG-box"/>
    <property type="match status" value="1"/>
</dbReference>
<evidence type="ECO:0000313" key="6">
    <source>
        <dbReference type="EMBL" id="ETW77720.1"/>
    </source>
</evidence>
<reference evidence="6 7" key="1">
    <citation type="journal article" date="2012" name="New Phytol.">
        <title>Insight into trade-off between wood decay and parasitism from the genome of a fungal forest pathogen.</title>
        <authorList>
            <person name="Olson A."/>
            <person name="Aerts A."/>
            <person name="Asiegbu F."/>
            <person name="Belbahri L."/>
            <person name="Bouzid O."/>
            <person name="Broberg A."/>
            <person name="Canback B."/>
            <person name="Coutinho P.M."/>
            <person name="Cullen D."/>
            <person name="Dalman K."/>
            <person name="Deflorio G."/>
            <person name="van Diepen L.T."/>
            <person name="Dunand C."/>
            <person name="Duplessis S."/>
            <person name="Durling M."/>
            <person name="Gonthier P."/>
            <person name="Grimwood J."/>
            <person name="Fossdal C.G."/>
            <person name="Hansson D."/>
            <person name="Henrissat B."/>
            <person name="Hietala A."/>
            <person name="Himmelstrand K."/>
            <person name="Hoffmeister D."/>
            <person name="Hogberg N."/>
            <person name="James T.Y."/>
            <person name="Karlsson M."/>
            <person name="Kohler A."/>
            <person name="Kues U."/>
            <person name="Lee Y.H."/>
            <person name="Lin Y.C."/>
            <person name="Lind M."/>
            <person name="Lindquist E."/>
            <person name="Lombard V."/>
            <person name="Lucas S."/>
            <person name="Lunden K."/>
            <person name="Morin E."/>
            <person name="Murat C."/>
            <person name="Park J."/>
            <person name="Raffaello T."/>
            <person name="Rouze P."/>
            <person name="Salamov A."/>
            <person name="Schmutz J."/>
            <person name="Solheim H."/>
            <person name="Stahlberg J."/>
            <person name="Velez H."/>
            <person name="de Vries R.P."/>
            <person name="Wiebenga A."/>
            <person name="Woodward S."/>
            <person name="Yakovlev I."/>
            <person name="Garbelotto M."/>
            <person name="Martin F."/>
            <person name="Grigoriev I.V."/>
            <person name="Stenlid J."/>
        </authorList>
    </citation>
    <scope>NUCLEOTIDE SEQUENCE [LARGE SCALE GENOMIC DNA]</scope>
    <source>
        <strain evidence="6 7">TC 32-1</strain>
    </source>
</reference>
<evidence type="ECO:0000256" key="4">
    <source>
        <dbReference type="SAM" id="MobiDB-lite"/>
    </source>
</evidence>
<dbReference type="SMART" id="SM00398">
    <property type="entry name" value="HMG"/>
    <property type="match status" value="1"/>
</dbReference>
<keyword evidence="7" id="KW-1185">Reference proteome</keyword>
<dbReference type="AlphaFoldDB" id="W4JXC0"/>
<dbReference type="Pfam" id="PF00505">
    <property type="entry name" value="HMG_box"/>
    <property type="match status" value="1"/>
</dbReference>
<dbReference type="RefSeq" id="XP_009549755.1">
    <property type="nucleotide sequence ID" value="XM_009551460.1"/>
</dbReference>
<keyword evidence="2 3" id="KW-0539">Nucleus</keyword>
<dbReference type="InterPro" id="IPR036910">
    <property type="entry name" value="HMG_box_dom_sf"/>
</dbReference>
<keyword evidence="1 3" id="KW-0238">DNA-binding</keyword>
<feature type="domain" description="HMG box" evidence="5">
    <location>
        <begin position="83"/>
        <end position="152"/>
    </location>
</feature>
<feature type="region of interest" description="Disordered" evidence="4">
    <location>
        <begin position="1"/>
        <end position="85"/>
    </location>
</feature>
<dbReference type="GeneID" id="20677842"/>
<dbReference type="OrthoDB" id="6247875at2759"/>
<dbReference type="CDD" id="cd01389">
    <property type="entry name" value="HMG-box_ROX1-like"/>
    <property type="match status" value="1"/>
</dbReference>
<sequence>MPAERKRGAKKEEGEGIQLTWTAPVEPAMPQHIAFAPTMTPGTFTEPCSTPEPDTEPSLFPSTVGVSSPRRPGHGKKKADNHIPRPPNAFILFRSSFIKSQHVSSEVETNHSTLSKIIGITWQNMPHEERQFWHSKAKVAQAEHKRKFPDYAFRPLHLKGKGTPDKRKVREVGPKDIKRCEKIAELLVEGKKGAELEAAIQEFDRHHIPPIITRFEAPLTARMYRRSSSEPAPDTDTSIPAFLVSSPKTSSRRLRAVSSQPGRSRSPSVKPEASFISSASTPPEDLGDESMPPLVLPPLPPPDFSNYSLSSTPEQSFINPFIYNEATASYTDSCDPLSPPPDGLIPFEPMWTAQQIHHPSNQSDVFEMTHPSIDTSVCNEWPTSPSQFSSPPSTPYDFANTCVSPISVQSDTDDQFLVTQQTMRAFSGDNFDNCGVRPQSMFGPGDYASPYHQLDATVFHSNFSLPPSKGAFTFLTYNNLPENAHQDVSFSDYLAEPLLLPNFAQ</sequence>
<evidence type="ECO:0000259" key="5">
    <source>
        <dbReference type="PROSITE" id="PS50118"/>
    </source>
</evidence>
<feature type="region of interest" description="Disordered" evidence="4">
    <location>
        <begin position="225"/>
        <end position="299"/>
    </location>
</feature>
<dbReference type="HOGENOM" id="CLU_034202_0_0_1"/>
<proteinExistence type="predicted"/>
<evidence type="ECO:0000256" key="3">
    <source>
        <dbReference type="PROSITE-ProRule" id="PRU00267"/>
    </source>
</evidence>
<dbReference type="InterPro" id="IPR009071">
    <property type="entry name" value="HMG_box_dom"/>
</dbReference>
<name>W4JXC0_HETIT</name>
<organism evidence="6 7">
    <name type="scientific">Heterobasidion irregulare (strain TC 32-1)</name>
    <dbReference type="NCBI Taxonomy" id="747525"/>
    <lineage>
        <taxon>Eukaryota</taxon>
        <taxon>Fungi</taxon>
        <taxon>Dikarya</taxon>
        <taxon>Basidiomycota</taxon>
        <taxon>Agaricomycotina</taxon>
        <taxon>Agaricomycetes</taxon>
        <taxon>Russulales</taxon>
        <taxon>Bondarzewiaceae</taxon>
        <taxon>Heterobasidion</taxon>
        <taxon>Heterobasidion annosum species complex</taxon>
    </lineage>
</organism>
<evidence type="ECO:0000313" key="7">
    <source>
        <dbReference type="Proteomes" id="UP000030671"/>
    </source>
</evidence>
<protein>
    <recommendedName>
        <fullName evidence="5">HMG box domain-containing protein</fullName>
    </recommendedName>
</protein>
<dbReference type="InterPro" id="IPR051356">
    <property type="entry name" value="SOX/SOX-like_TF"/>
</dbReference>
<dbReference type="GO" id="GO:0000978">
    <property type="term" value="F:RNA polymerase II cis-regulatory region sequence-specific DNA binding"/>
    <property type="evidence" value="ECO:0007669"/>
    <property type="project" value="TreeGrafter"/>
</dbReference>
<accession>W4JXC0</accession>
<evidence type="ECO:0000256" key="2">
    <source>
        <dbReference type="ARBA" id="ARBA00023242"/>
    </source>
</evidence>
<dbReference type="Proteomes" id="UP000030671">
    <property type="component" value="Unassembled WGS sequence"/>
</dbReference>
<dbReference type="GO" id="GO:0005634">
    <property type="term" value="C:nucleus"/>
    <property type="evidence" value="ECO:0007669"/>
    <property type="project" value="UniProtKB-UniRule"/>
</dbReference>
<dbReference type="KEGG" id="hir:HETIRDRAFT_478862"/>
<dbReference type="PROSITE" id="PS50118">
    <property type="entry name" value="HMG_BOX_2"/>
    <property type="match status" value="1"/>
</dbReference>
<dbReference type="InParanoid" id="W4JXC0"/>
<dbReference type="PANTHER" id="PTHR45789">
    <property type="entry name" value="FI18025P1"/>
    <property type="match status" value="1"/>
</dbReference>
<dbReference type="Gene3D" id="1.10.30.10">
    <property type="entry name" value="High mobility group box domain"/>
    <property type="match status" value="1"/>
</dbReference>
<feature type="compositionally biased region" description="Basic and acidic residues" evidence="4">
    <location>
        <begin position="1"/>
        <end position="14"/>
    </location>
</feature>
<dbReference type="eggNOG" id="KOG0527">
    <property type="taxonomic scope" value="Eukaryota"/>
</dbReference>
<feature type="compositionally biased region" description="Polar residues" evidence="4">
    <location>
        <begin position="257"/>
        <end position="267"/>
    </location>
</feature>
<dbReference type="PANTHER" id="PTHR45789:SF2">
    <property type="entry name" value="FI18025P1"/>
    <property type="match status" value="1"/>
</dbReference>
<feature type="DNA-binding region" description="HMG box" evidence="3">
    <location>
        <begin position="83"/>
        <end position="152"/>
    </location>
</feature>
<dbReference type="EMBL" id="KI925462">
    <property type="protein sequence ID" value="ETW77720.1"/>
    <property type="molecule type" value="Genomic_DNA"/>
</dbReference>